<dbReference type="RefSeq" id="WP_155095392.1">
    <property type="nucleotide sequence ID" value="NZ_WMIE01000004.1"/>
</dbReference>
<evidence type="ECO:0000256" key="2">
    <source>
        <dbReference type="ARBA" id="ARBA00022490"/>
    </source>
</evidence>
<keyword evidence="3 4" id="KW-0143">Chaperone</keyword>
<protein>
    <recommendedName>
        <fullName evidence="4">Chaperone NapD</fullName>
    </recommendedName>
    <alternativeName>
        <fullName evidence="4">NapA signal peptide-binding chaperone NapD</fullName>
    </alternativeName>
</protein>
<accession>A0A6L6J7W7</accession>
<reference evidence="5 6" key="1">
    <citation type="submission" date="2019-11" db="EMBL/GenBank/DDBJ databases">
        <authorList>
            <person name="Dong K."/>
        </authorList>
    </citation>
    <scope>NUCLEOTIDE SEQUENCE [LARGE SCALE GENOMIC DNA]</scope>
    <source>
        <strain evidence="5 6">NBRC 111993</strain>
    </source>
</reference>
<dbReference type="GO" id="GO:0051224">
    <property type="term" value="P:negative regulation of protein transport"/>
    <property type="evidence" value="ECO:0007669"/>
    <property type="project" value="UniProtKB-UniRule"/>
</dbReference>
<dbReference type="PANTHER" id="PTHR38603">
    <property type="entry name" value="CHAPERONE NAPD"/>
    <property type="match status" value="1"/>
</dbReference>
<keyword evidence="6" id="KW-1185">Reference proteome</keyword>
<evidence type="ECO:0000313" key="5">
    <source>
        <dbReference type="EMBL" id="MTH78040.1"/>
    </source>
</evidence>
<evidence type="ECO:0000256" key="4">
    <source>
        <dbReference type="HAMAP-Rule" id="MF_02200"/>
    </source>
</evidence>
<dbReference type="Gene3D" id="3.30.70.920">
    <property type="match status" value="1"/>
</dbReference>
<gene>
    <name evidence="4" type="primary">napD</name>
    <name evidence="5" type="ORF">GL286_09895</name>
</gene>
<comment type="function">
    <text evidence="4">Chaperone for NapA, the catalytic subunit of the periplasmic nitrate reductase. It binds directly and specifically to the twin-arginine signal peptide of NapA, preventing premature interaction with the Tat translocase and premature export.</text>
</comment>
<dbReference type="OrthoDB" id="7306089at2"/>
<dbReference type="GO" id="GO:0005048">
    <property type="term" value="F:signal sequence binding"/>
    <property type="evidence" value="ECO:0007669"/>
    <property type="project" value="UniProtKB-UniRule"/>
</dbReference>
<dbReference type="InterPro" id="IPR005623">
    <property type="entry name" value="Chaperone_NapD_NO3_reduct"/>
</dbReference>
<dbReference type="Proteomes" id="UP000478183">
    <property type="component" value="Unassembled WGS sequence"/>
</dbReference>
<keyword evidence="2 4" id="KW-0963">Cytoplasm</keyword>
<evidence type="ECO:0000313" key="6">
    <source>
        <dbReference type="Proteomes" id="UP000478183"/>
    </source>
</evidence>
<sequence length="82" mass="8909">MKDEVWHVSSAVISVMPGAMDAVAKQIASYENVEIHARDERRLVVTIEGRSSGMLGETLTRINLIDGVLGANMVFEHAEKAG</sequence>
<dbReference type="GO" id="GO:0005737">
    <property type="term" value="C:cytoplasm"/>
    <property type="evidence" value="ECO:0007669"/>
    <property type="project" value="UniProtKB-SubCell"/>
</dbReference>
<dbReference type="HAMAP" id="MF_02200">
    <property type="entry name" value="NapD"/>
    <property type="match status" value="1"/>
</dbReference>
<dbReference type="EMBL" id="WMIE01000004">
    <property type="protein sequence ID" value="MTH78040.1"/>
    <property type="molecule type" value="Genomic_DNA"/>
</dbReference>
<comment type="caution">
    <text evidence="5">The sequence shown here is derived from an EMBL/GenBank/DDBJ whole genome shotgun (WGS) entry which is preliminary data.</text>
</comment>
<dbReference type="AlphaFoldDB" id="A0A6L6J7W7"/>
<proteinExistence type="inferred from homology"/>
<dbReference type="PANTHER" id="PTHR38603:SF1">
    <property type="entry name" value="CHAPERONE NAPD"/>
    <property type="match status" value="1"/>
</dbReference>
<dbReference type="Pfam" id="PF03927">
    <property type="entry name" value="NapD"/>
    <property type="match status" value="1"/>
</dbReference>
<comment type="similarity">
    <text evidence="4">Belongs to the NapD family.</text>
</comment>
<evidence type="ECO:0000256" key="3">
    <source>
        <dbReference type="ARBA" id="ARBA00023186"/>
    </source>
</evidence>
<comment type="subcellular location">
    <subcellularLocation>
        <location evidence="1 4">Cytoplasm</location>
    </subcellularLocation>
</comment>
<evidence type="ECO:0000256" key="1">
    <source>
        <dbReference type="ARBA" id="ARBA00004496"/>
    </source>
</evidence>
<organism evidence="5 6">
    <name type="scientific">Paracoccus aestuariivivens</name>
    <dbReference type="NCBI Taxonomy" id="1820333"/>
    <lineage>
        <taxon>Bacteria</taxon>
        <taxon>Pseudomonadati</taxon>
        <taxon>Pseudomonadota</taxon>
        <taxon>Alphaproteobacteria</taxon>
        <taxon>Rhodobacterales</taxon>
        <taxon>Paracoccaceae</taxon>
        <taxon>Paracoccus</taxon>
    </lineage>
</organism>
<comment type="subunit">
    <text evidence="4">Interacts with the cytoplasmic NapA precursor.</text>
</comment>
<name>A0A6L6J7W7_9RHOB</name>